<dbReference type="InterPro" id="IPR026444">
    <property type="entry name" value="Secre_tail"/>
</dbReference>
<dbReference type="SUPFAM" id="SSF49478">
    <property type="entry name" value="Cna protein B-type domain"/>
    <property type="match status" value="1"/>
</dbReference>
<reference evidence="6" key="1">
    <citation type="submission" date="2016-10" db="EMBL/GenBank/DDBJ databases">
        <authorList>
            <person name="Varghese N."/>
            <person name="Submissions S."/>
        </authorList>
    </citation>
    <scope>NUCLEOTIDE SEQUENCE [LARGE SCALE GENOMIC DNA]</scope>
    <source>
        <strain evidence="6">DSM 25329</strain>
    </source>
</reference>
<dbReference type="Pfam" id="PF20009">
    <property type="entry name" value="GEVED"/>
    <property type="match status" value="1"/>
</dbReference>
<dbReference type="RefSeq" id="WP_090153290.1">
    <property type="nucleotide sequence ID" value="NZ_FNAN01000011.1"/>
</dbReference>
<evidence type="ECO:0000256" key="1">
    <source>
        <dbReference type="SAM" id="SignalP"/>
    </source>
</evidence>
<feature type="domain" description="Secretion system C-terminal sorting" evidence="3">
    <location>
        <begin position="858"/>
        <end position="925"/>
    </location>
</feature>
<protein>
    <submittedName>
        <fullName evidence="5">Por secretion system C-terminal sorting domain-containing protein</fullName>
    </submittedName>
</protein>
<feature type="signal peptide" evidence="1">
    <location>
        <begin position="1"/>
        <end position="27"/>
    </location>
</feature>
<dbReference type="Pfam" id="PF18962">
    <property type="entry name" value="Por_Secre_tail"/>
    <property type="match status" value="1"/>
</dbReference>
<dbReference type="InterPro" id="IPR040683">
    <property type="entry name" value="CshA_NR2"/>
</dbReference>
<dbReference type="NCBIfam" id="TIGR04183">
    <property type="entry name" value="Por_Secre_tail"/>
    <property type="match status" value="1"/>
</dbReference>
<evidence type="ECO:0000259" key="2">
    <source>
        <dbReference type="Pfam" id="PF18651"/>
    </source>
</evidence>
<dbReference type="EMBL" id="FNAN01000011">
    <property type="protein sequence ID" value="SDF51625.1"/>
    <property type="molecule type" value="Genomic_DNA"/>
</dbReference>
<feature type="chain" id="PRO_5011523353" evidence="1">
    <location>
        <begin position="28"/>
        <end position="927"/>
    </location>
</feature>
<sequence length="927" mass="97822">MKRNYLKGFVWVHLLAALLISCPAAVAQAVWLPYGSGKLNGTLAWLKWDDILPANGLVAGQSITRTIPFGDMIVTVVIDEISFSGAVEAPGTIATTKLIGYNTGSKATDGLQTLYSYHPLYNEDPPICLAPRFAGAGSGLKVNFRVTAHAVLHGQAMDLNMFFASNEDGNEVAGAIDDYTQATTNGSAWKLLTQVDWELAHGSDLAKAVFTNANKTVRAHVGGQNSAVFQTMKPAASAASPLQANMEMNCGSASSVALGFTVYYDTGDGDPSYGMAINKLPFSIQGGDPVGSTATITNYFNWNTSSPGTPRISPGTVPEAFFSKLRVGPYGGDADSFGPTYGGFADEYNGYDEGIWPVNIEEVSVFPIDVASTFSYEVPAFKKSTNPATPAYVMAWIDFNQDGIFSASEYAGNTLSPDNSQQNLSFTWNLTNIPYGAGETYTRVRISYTEPASLTDDPATLLDERSIAILGEGETEDHRIWLTKADMITGKVYNDANGLTDSSIGGNGTNGGNLKVIAVGSNGKVWAFAEVDAAGNFSLPNVYNGTYELRLTTANAYLTQVAGSPLLAQGWVAAGEGSGISGDGTADANIVGIVVTLGTPVTDINFGINRRPVTDNKTFLVADGDLTSSPAGGPGLSGYRGIPLNSASLTGYASGGSPAGSDAEDCAAAGTCNAGKTFVIESIKPNSKLYYNNQEILPGNMNATIGNLDASKLVLYAQVGTGGPGDPVGFTYSLQDAAGVKSATPGTFSIAANAPFPVKLIDFTAKTVEHEVQLAWSTSEETASSHFEIQHSTDSRNWAPLGTVTSHQNSVVTKHYDFVHLNVGAGTHFYRLKMVDLDGSFTFSTIRSVGATTGDFKLYPNPADAFVHISGREGDEVRVYDLSGRLRLKTRVSNGQIGLAGLESGTYLITTGEKTPKNAGEKLVIVR</sequence>
<organism evidence="5 6">
    <name type="scientific">Dyadobacter soli</name>
    <dbReference type="NCBI Taxonomy" id="659014"/>
    <lineage>
        <taxon>Bacteria</taxon>
        <taxon>Pseudomonadati</taxon>
        <taxon>Bacteroidota</taxon>
        <taxon>Cytophagia</taxon>
        <taxon>Cytophagales</taxon>
        <taxon>Spirosomataceae</taxon>
        <taxon>Dyadobacter</taxon>
    </lineage>
</organism>
<name>A0A1G7LQ52_9BACT</name>
<evidence type="ECO:0000259" key="3">
    <source>
        <dbReference type="Pfam" id="PF18962"/>
    </source>
</evidence>
<dbReference type="Proteomes" id="UP000198748">
    <property type="component" value="Unassembled WGS sequence"/>
</dbReference>
<dbReference type="STRING" id="659014.SAMN04487996_11151"/>
<dbReference type="InterPro" id="IPR045474">
    <property type="entry name" value="GEVED"/>
</dbReference>
<dbReference type="OrthoDB" id="925894at2"/>
<accession>A0A1G7LQ52</accession>
<keyword evidence="1" id="KW-0732">Signal</keyword>
<feature type="domain" description="GEVED" evidence="4">
    <location>
        <begin position="392"/>
        <end position="480"/>
    </location>
</feature>
<evidence type="ECO:0000259" key="4">
    <source>
        <dbReference type="Pfam" id="PF20009"/>
    </source>
</evidence>
<keyword evidence="6" id="KW-1185">Reference proteome</keyword>
<feature type="domain" description="Surface adhesin CshA non-repetitive" evidence="2">
    <location>
        <begin position="43"/>
        <end position="260"/>
    </location>
</feature>
<proteinExistence type="predicted"/>
<dbReference type="PROSITE" id="PS51257">
    <property type="entry name" value="PROKAR_LIPOPROTEIN"/>
    <property type="match status" value="1"/>
</dbReference>
<evidence type="ECO:0000313" key="5">
    <source>
        <dbReference type="EMBL" id="SDF51625.1"/>
    </source>
</evidence>
<dbReference type="Pfam" id="PF18651">
    <property type="entry name" value="CshA_NR2"/>
    <property type="match status" value="1"/>
</dbReference>
<evidence type="ECO:0000313" key="6">
    <source>
        <dbReference type="Proteomes" id="UP000198748"/>
    </source>
</evidence>
<dbReference type="AlphaFoldDB" id="A0A1G7LQ52"/>
<gene>
    <name evidence="5" type="ORF">SAMN04487996_11151</name>
</gene>